<protein>
    <submittedName>
        <fullName evidence="3">Blast:NADP-dependent malic enzyme</fullName>
    </submittedName>
</protein>
<evidence type="ECO:0000259" key="2">
    <source>
        <dbReference type="Pfam" id="PF13837"/>
    </source>
</evidence>
<evidence type="ECO:0000313" key="3">
    <source>
        <dbReference type="EMBL" id="SPP80572.1"/>
    </source>
</evidence>
<feature type="region of interest" description="Disordered" evidence="1">
    <location>
        <begin position="176"/>
        <end position="200"/>
    </location>
</feature>
<keyword evidence="4" id="KW-1185">Reference proteome</keyword>
<sequence>MPILNKSLKFNFIVSMYIIWQISHHRYFCSIFSTGIQIPNAGLLPIKQLTIVCFHIVVFFSNMDQGEERRWDSDSTKLLLQMYYDRREEFLDPMKRKRDVWKSVLLELEEHGICDINAQQLDRKFRNLKKTYEAIKNQKRQTRWEHFEKMHSILGSMPAAASRLKRRSTEVLYLPGCPEDQNEVDDDSHSASTNSKSMKMEPEVIWEAPSPPMVNNSNMHDTEASSLSESSYSMQTKEKEVQCISTNSSAIVDILQNLVKEAKELPIKPPFKNMEVLTYWDFLLNDMTPEAAREARHRVTNLLQNSVTANPKK</sequence>
<dbReference type="Gene3D" id="1.10.10.60">
    <property type="entry name" value="Homeodomain-like"/>
    <property type="match status" value="1"/>
</dbReference>
<dbReference type="OrthoDB" id="6346437at2759"/>
<organism evidence="3 4">
    <name type="scientific">Drosophila guanche</name>
    <name type="common">Fruit fly</name>
    <dbReference type="NCBI Taxonomy" id="7266"/>
    <lineage>
        <taxon>Eukaryota</taxon>
        <taxon>Metazoa</taxon>
        <taxon>Ecdysozoa</taxon>
        <taxon>Arthropoda</taxon>
        <taxon>Hexapoda</taxon>
        <taxon>Insecta</taxon>
        <taxon>Pterygota</taxon>
        <taxon>Neoptera</taxon>
        <taxon>Endopterygota</taxon>
        <taxon>Diptera</taxon>
        <taxon>Brachycera</taxon>
        <taxon>Muscomorpha</taxon>
        <taxon>Ephydroidea</taxon>
        <taxon>Drosophilidae</taxon>
        <taxon>Drosophila</taxon>
        <taxon>Sophophora</taxon>
    </lineage>
</organism>
<name>A0A3B0JJS4_DROGU</name>
<dbReference type="Proteomes" id="UP000268350">
    <property type="component" value="Unassembled WGS sequence"/>
</dbReference>
<dbReference type="Pfam" id="PF13837">
    <property type="entry name" value="Myb_DNA-bind_4"/>
    <property type="match status" value="1"/>
</dbReference>
<dbReference type="AlphaFoldDB" id="A0A3B0JJS4"/>
<gene>
    <name evidence="3" type="ORF">DGUA_6G005473</name>
</gene>
<dbReference type="EMBL" id="OUUW01000005">
    <property type="protein sequence ID" value="SPP80572.1"/>
    <property type="molecule type" value="Genomic_DNA"/>
</dbReference>
<evidence type="ECO:0000313" key="4">
    <source>
        <dbReference type="Proteomes" id="UP000268350"/>
    </source>
</evidence>
<proteinExistence type="predicted"/>
<accession>A0A3B0JJS4</accession>
<evidence type="ECO:0000256" key="1">
    <source>
        <dbReference type="SAM" id="MobiDB-lite"/>
    </source>
</evidence>
<feature type="domain" description="Myb/SANT-like DNA-binding" evidence="2">
    <location>
        <begin position="69"/>
        <end position="153"/>
    </location>
</feature>
<dbReference type="InterPro" id="IPR044822">
    <property type="entry name" value="Myb_DNA-bind_4"/>
</dbReference>
<reference evidence="4" key="1">
    <citation type="submission" date="2018-01" db="EMBL/GenBank/DDBJ databases">
        <authorList>
            <person name="Alioto T."/>
            <person name="Alioto T."/>
        </authorList>
    </citation>
    <scope>NUCLEOTIDE SEQUENCE [LARGE SCALE GENOMIC DNA]</scope>
</reference>